<gene>
    <name evidence="1" type="ORF">KUCAC02_006909</name>
</gene>
<dbReference type="Proteomes" id="UP001057452">
    <property type="component" value="Chromosome 23"/>
</dbReference>
<reference evidence="1" key="1">
    <citation type="submission" date="2022-05" db="EMBL/GenBank/DDBJ databases">
        <title>Chromosome-level genome of Chaenocephalus aceratus.</title>
        <authorList>
            <person name="Park H."/>
        </authorList>
    </citation>
    <scope>NUCLEOTIDE SEQUENCE</scope>
    <source>
        <strain evidence="1">KU_202001</strain>
    </source>
</reference>
<proteinExistence type="predicted"/>
<dbReference type="EMBL" id="CM043807">
    <property type="protein sequence ID" value="KAI4803358.1"/>
    <property type="molecule type" value="Genomic_DNA"/>
</dbReference>
<evidence type="ECO:0000313" key="1">
    <source>
        <dbReference type="EMBL" id="KAI4803358.1"/>
    </source>
</evidence>
<keyword evidence="2" id="KW-1185">Reference proteome</keyword>
<protein>
    <submittedName>
        <fullName evidence="1">Uncharacterized protein</fullName>
    </submittedName>
</protein>
<evidence type="ECO:0000313" key="2">
    <source>
        <dbReference type="Proteomes" id="UP001057452"/>
    </source>
</evidence>
<comment type="caution">
    <text evidence="1">The sequence shown here is derived from an EMBL/GenBank/DDBJ whole genome shotgun (WGS) entry which is preliminary data.</text>
</comment>
<accession>A0ACB9VT81</accession>
<feature type="non-terminal residue" evidence="1">
    <location>
        <position position="1"/>
    </location>
</feature>
<name>A0ACB9VT81_CHAAC</name>
<sequence length="206" mass="23507">RRLRLKAPYLSTQDWHLPGMVFTIMNRLSMENLTEPITKDLDFQLQHPFLLYRNARLVIHGIWFYDKEDCQRIAQRMKMRKRRSHWRRGTRRSSGRSTGRVRVGGSEAKSVDIIQMLTKARTEYDKSSSEPKEIGGSNVIYGNPNLIKPIPVKPIIQDGDSAAPKPLSLATLFGSQKQHSPKPEPVSPLASAREQDHPQESSPVLL</sequence>
<organism evidence="1 2">
    <name type="scientific">Chaenocephalus aceratus</name>
    <name type="common">Blackfin icefish</name>
    <name type="synonym">Chaenichthys aceratus</name>
    <dbReference type="NCBI Taxonomy" id="36190"/>
    <lineage>
        <taxon>Eukaryota</taxon>
        <taxon>Metazoa</taxon>
        <taxon>Chordata</taxon>
        <taxon>Craniata</taxon>
        <taxon>Vertebrata</taxon>
        <taxon>Euteleostomi</taxon>
        <taxon>Actinopterygii</taxon>
        <taxon>Neopterygii</taxon>
        <taxon>Teleostei</taxon>
        <taxon>Neoteleostei</taxon>
        <taxon>Acanthomorphata</taxon>
        <taxon>Eupercaria</taxon>
        <taxon>Perciformes</taxon>
        <taxon>Notothenioidei</taxon>
        <taxon>Channichthyidae</taxon>
        <taxon>Chaenocephalus</taxon>
    </lineage>
</organism>